<comment type="caution">
    <text evidence="1">The sequence shown here is derived from an EMBL/GenBank/DDBJ whole genome shotgun (WGS) entry which is preliminary data.</text>
</comment>
<proteinExistence type="predicted"/>
<organism evidence="1 2">
    <name type="scientific">Exocentrus adspersus</name>
    <dbReference type="NCBI Taxonomy" id="1586481"/>
    <lineage>
        <taxon>Eukaryota</taxon>
        <taxon>Metazoa</taxon>
        <taxon>Ecdysozoa</taxon>
        <taxon>Arthropoda</taxon>
        <taxon>Hexapoda</taxon>
        <taxon>Insecta</taxon>
        <taxon>Pterygota</taxon>
        <taxon>Neoptera</taxon>
        <taxon>Endopterygota</taxon>
        <taxon>Coleoptera</taxon>
        <taxon>Polyphaga</taxon>
        <taxon>Cucujiformia</taxon>
        <taxon>Chrysomeloidea</taxon>
        <taxon>Cerambycidae</taxon>
        <taxon>Lamiinae</taxon>
        <taxon>Acanthocinini</taxon>
        <taxon>Exocentrus</taxon>
    </lineage>
</organism>
<name>A0AAV8VUW8_9CUCU</name>
<dbReference type="AlphaFoldDB" id="A0AAV8VUW8"/>
<keyword evidence="2" id="KW-1185">Reference proteome</keyword>
<gene>
    <name evidence="1" type="ORF">NQ315_002630</name>
</gene>
<sequence>MLVPARKLSYDSCTDRIGRLLMEQNINIVFFTMKRITSEFFKTDVVVIRDLQTKKYFQLYRVFQFSWPDTNFPEKPKVSENSTSGFSGNECHPIDLEKLRYESANHFAPSQTGRHVNTRLKEHKDDLKNNNFDKSAVAELRAGTRQTTELDKTKVLATERRFWPRLYREAIEMR</sequence>
<dbReference type="EMBL" id="JANEYG010000029">
    <property type="protein sequence ID" value="KAJ8917935.1"/>
    <property type="molecule type" value="Genomic_DNA"/>
</dbReference>
<evidence type="ECO:0000313" key="1">
    <source>
        <dbReference type="EMBL" id="KAJ8917935.1"/>
    </source>
</evidence>
<evidence type="ECO:0000313" key="2">
    <source>
        <dbReference type="Proteomes" id="UP001159042"/>
    </source>
</evidence>
<dbReference type="Proteomes" id="UP001159042">
    <property type="component" value="Unassembled WGS sequence"/>
</dbReference>
<protein>
    <submittedName>
        <fullName evidence="1">Uncharacterized protein</fullName>
    </submittedName>
</protein>
<accession>A0AAV8VUW8</accession>
<reference evidence="1 2" key="1">
    <citation type="journal article" date="2023" name="Insect Mol. Biol.">
        <title>Genome sequencing provides insights into the evolution of gene families encoding plant cell wall-degrading enzymes in longhorned beetles.</title>
        <authorList>
            <person name="Shin N.R."/>
            <person name="Okamura Y."/>
            <person name="Kirsch R."/>
            <person name="Pauchet Y."/>
        </authorList>
    </citation>
    <scope>NUCLEOTIDE SEQUENCE [LARGE SCALE GENOMIC DNA]</scope>
    <source>
        <strain evidence="1">EAD_L_NR</strain>
    </source>
</reference>